<accession>A0A0G4G2W1</accession>
<feature type="compositionally biased region" description="Polar residues" evidence="1">
    <location>
        <begin position="839"/>
        <end position="864"/>
    </location>
</feature>
<evidence type="ECO:0000256" key="1">
    <source>
        <dbReference type="SAM" id="MobiDB-lite"/>
    </source>
</evidence>
<dbReference type="EMBL" id="CDMZ01000831">
    <property type="protein sequence ID" value="CEM22318.1"/>
    <property type="molecule type" value="Genomic_DNA"/>
</dbReference>
<dbReference type="VEuPathDB" id="CryptoDB:Cvel_19926"/>
<sequence>VSRSALLSAEGEGERDVSGERQSEGSRDGEEEEVVVITQAAPEENTGLADEGVEEEVTEQKEMTEEEEEFEEEEECQWEDWPAPGSVSLPSVSTEMYQPLHNLVMSGSVRLLLPAWWKEAIRPQALEPPLLSILCEEAEGSSDSRAKAFFSPSSDASVLSEENVGDRVLIVPWSDRDTFRTLLMKAEDDQLVLWPPISYTCLAPLARRGLLSAGKVPIQAMIPEEGSFEDLTVPDEIVKLFQQEEKGAGGGEVKVLSQAGFLAICRQWESTAGDYSGWKGLSRDTAREKETAGHQSVFLPVNEEVGPRFFLKKKGGYRMGATRRIVVFAPDCFDAPGGGTEIEQIVEGLQESDGILWPPVCAREWVSVTQEIREWEKAPHQGVFAGGGAMTGFDGREDDIALTSREALVKVATREHAAGRMSLVKVDWLLDYAKEREASKASGRFVEPPPRRQQLPLDAFASSPKEASKIFCVSARWRSRHHPDPDGRIVRSLGKFFEDSHHFGSFALFWDYFSLPQEPRTISEEGRYRRALQSLDLFYSSEHSEVLRVNFHTEGMGASSSSSPSSVEAEDASRAWLFMERRLLGWSPGKSTVVIDADGVEDEKEEKAQKLIMPCGPFTFKKSVDEGGHEVSLPGDREVVKSIFFRHLTRVAREPHGHGLAYFDSPSFTDENAKEVAKFVKEMSEDPSTGRVYKLRQLGVSDCPLVTDEGFLTLVRTAVEAEVPYVQFRYIDEITDGAVKEAVSLFLSAPQPPKKLALRGCIGVTDESVIPLKELLDKMQEVWGERADIDAEDTGISDDIVELVSPRATTKLGLTDPDLSGSIRLGISLHQLSGTRTLSNLSGGSPLQRGTTNVSTGNSQTANRLGQVREEEEEGEGRNVDTSDRRSSGALSA</sequence>
<feature type="region of interest" description="Disordered" evidence="1">
    <location>
        <begin position="839"/>
        <end position="893"/>
    </location>
</feature>
<feature type="region of interest" description="Disordered" evidence="1">
    <location>
        <begin position="1"/>
        <end position="82"/>
    </location>
</feature>
<feature type="compositionally biased region" description="Acidic residues" evidence="1">
    <location>
        <begin position="64"/>
        <end position="78"/>
    </location>
</feature>
<proteinExistence type="predicted"/>
<protein>
    <submittedName>
        <fullName evidence="2">Uncharacterized protein</fullName>
    </submittedName>
</protein>
<gene>
    <name evidence="2" type="ORF">Cvel_19926</name>
</gene>
<feature type="compositionally biased region" description="Basic and acidic residues" evidence="1">
    <location>
        <begin position="876"/>
        <end position="887"/>
    </location>
</feature>
<name>A0A0G4G2W1_9ALVE</name>
<feature type="non-terminal residue" evidence="2">
    <location>
        <position position="1"/>
    </location>
</feature>
<organism evidence="2">
    <name type="scientific">Chromera velia CCMP2878</name>
    <dbReference type="NCBI Taxonomy" id="1169474"/>
    <lineage>
        <taxon>Eukaryota</taxon>
        <taxon>Sar</taxon>
        <taxon>Alveolata</taxon>
        <taxon>Colpodellida</taxon>
        <taxon>Chromeraceae</taxon>
        <taxon>Chromera</taxon>
    </lineage>
</organism>
<feature type="compositionally biased region" description="Basic and acidic residues" evidence="1">
    <location>
        <begin position="12"/>
        <end position="28"/>
    </location>
</feature>
<reference evidence="2" key="1">
    <citation type="submission" date="2014-11" db="EMBL/GenBank/DDBJ databases">
        <authorList>
            <person name="Otto D Thomas"/>
            <person name="Naeem Raeece"/>
        </authorList>
    </citation>
    <scope>NUCLEOTIDE SEQUENCE</scope>
</reference>
<dbReference type="AlphaFoldDB" id="A0A0G4G2W1"/>
<evidence type="ECO:0000313" key="2">
    <source>
        <dbReference type="EMBL" id="CEM22318.1"/>
    </source>
</evidence>